<evidence type="ECO:0000256" key="1">
    <source>
        <dbReference type="SAM" id="Phobius"/>
    </source>
</evidence>
<dbReference type="InterPro" id="IPR004474">
    <property type="entry name" value="LytR_CpsA_psr"/>
</dbReference>
<keyword evidence="4" id="KW-1185">Reference proteome</keyword>
<feature type="transmembrane region" description="Helical" evidence="1">
    <location>
        <begin position="48"/>
        <end position="65"/>
    </location>
</feature>
<feature type="domain" description="Cell envelope-related transcriptional attenuator" evidence="2">
    <location>
        <begin position="129"/>
        <end position="230"/>
    </location>
</feature>
<comment type="caution">
    <text evidence="3">The sequence shown here is derived from an EMBL/GenBank/DDBJ whole genome shotgun (WGS) entry which is preliminary data.</text>
</comment>
<protein>
    <submittedName>
        <fullName evidence="3">LCP family protein</fullName>
    </submittedName>
</protein>
<accession>A0ABW5C691</accession>
<dbReference type="RefSeq" id="WP_247347367.1">
    <property type="nucleotide sequence ID" value="NZ_CP095551.1"/>
</dbReference>
<gene>
    <name evidence="3" type="ORF">ACFSKK_23305</name>
</gene>
<keyword evidence="1" id="KW-1133">Transmembrane helix</keyword>
<reference evidence="4" key="1">
    <citation type="journal article" date="2019" name="Int. J. Syst. Evol. Microbiol.">
        <title>The Global Catalogue of Microorganisms (GCM) 10K type strain sequencing project: providing services to taxonomists for standard genome sequencing and annotation.</title>
        <authorList>
            <consortium name="The Broad Institute Genomics Platform"/>
            <consortium name="The Broad Institute Genome Sequencing Center for Infectious Disease"/>
            <person name="Wu L."/>
            <person name="Ma J."/>
        </authorList>
    </citation>
    <scope>NUCLEOTIDE SEQUENCE [LARGE SCALE GENOMIC DNA]</scope>
    <source>
        <strain evidence="4">CGMCC 1.15474</strain>
    </source>
</reference>
<dbReference type="Proteomes" id="UP001597318">
    <property type="component" value="Unassembled WGS sequence"/>
</dbReference>
<evidence type="ECO:0000313" key="4">
    <source>
        <dbReference type="Proteomes" id="UP001597318"/>
    </source>
</evidence>
<evidence type="ECO:0000259" key="2">
    <source>
        <dbReference type="Pfam" id="PF03816"/>
    </source>
</evidence>
<proteinExistence type="predicted"/>
<sequence>MEEKLNKLKTSLDKDRYKNISFNDEMQDVTIEKLRSIKSENKRSYKPMLASLVAITVALLLFFSFDFSSVHRNSANIGNEAEPKDYEDQSVNYLVVLSREDKPSILLININKEEKEAKYISVPNKLYINNVLFDNPITEDAIEKAFSVKITNTFLLDDNILGDFIEKNKGIQVNNDFDFEYGQSVFKEGIITFQKGQELVDFTSMRVLDPRGDHGRDARVISVLEELFKQEEFYTDILKKKMTEFDKVLLSIKNIKFEDNVVFEEQNIDGVYSEKIDDKNLEKLKKSFGWSEN</sequence>
<organism evidence="3 4">
    <name type="scientific">Metabacillus endolithicus</name>
    <dbReference type="NCBI Taxonomy" id="1535204"/>
    <lineage>
        <taxon>Bacteria</taxon>
        <taxon>Bacillati</taxon>
        <taxon>Bacillota</taxon>
        <taxon>Bacilli</taxon>
        <taxon>Bacillales</taxon>
        <taxon>Bacillaceae</taxon>
        <taxon>Metabacillus</taxon>
    </lineage>
</organism>
<dbReference type="EMBL" id="JBHUIK010000007">
    <property type="protein sequence ID" value="MFD2216606.1"/>
    <property type="molecule type" value="Genomic_DNA"/>
</dbReference>
<dbReference type="Pfam" id="PF03816">
    <property type="entry name" value="LytR_cpsA_psr"/>
    <property type="match status" value="1"/>
</dbReference>
<dbReference type="Gene3D" id="3.40.630.190">
    <property type="entry name" value="LCP protein"/>
    <property type="match status" value="1"/>
</dbReference>
<keyword evidence="1" id="KW-0472">Membrane</keyword>
<keyword evidence="1" id="KW-0812">Transmembrane</keyword>
<name>A0ABW5C691_9BACI</name>
<evidence type="ECO:0000313" key="3">
    <source>
        <dbReference type="EMBL" id="MFD2216606.1"/>
    </source>
</evidence>